<protein>
    <submittedName>
        <fullName evidence="1">Uncharacterized protein</fullName>
    </submittedName>
</protein>
<organism evidence="1 2">
    <name type="scientific">Hemibagrus guttatus</name>
    <dbReference type="NCBI Taxonomy" id="175788"/>
    <lineage>
        <taxon>Eukaryota</taxon>
        <taxon>Metazoa</taxon>
        <taxon>Chordata</taxon>
        <taxon>Craniata</taxon>
        <taxon>Vertebrata</taxon>
        <taxon>Euteleostomi</taxon>
        <taxon>Actinopterygii</taxon>
        <taxon>Neopterygii</taxon>
        <taxon>Teleostei</taxon>
        <taxon>Ostariophysi</taxon>
        <taxon>Siluriformes</taxon>
        <taxon>Bagridae</taxon>
        <taxon>Hemibagrus</taxon>
    </lineage>
</organism>
<evidence type="ECO:0000313" key="2">
    <source>
        <dbReference type="Proteomes" id="UP001274896"/>
    </source>
</evidence>
<dbReference type="AlphaFoldDB" id="A0AAE0QW69"/>
<sequence>MAVVVNPGLDRSGMKFVLTIRMVKFGNVLRRMPFLTQPSLFIRAWDRHRSHWTVTPMARFLWACTCAFLSRGTLRALQDFSPSVDFHNVLPVVFPAVLIIETPRESIKDVNAIFD</sequence>
<accession>A0AAE0QW69</accession>
<evidence type="ECO:0000313" key="1">
    <source>
        <dbReference type="EMBL" id="KAK3534958.1"/>
    </source>
</evidence>
<comment type="caution">
    <text evidence="1">The sequence shown here is derived from an EMBL/GenBank/DDBJ whole genome shotgun (WGS) entry which is preliminary data.</text>
</comment>
<dbReference type="EMBL" id="JAUCMX010000009">
    <property type="protein sequence ID" value="KAK3534958.1"/>
    <property type="molecule type" value="Genomic_DNA"/>
</dbReference>
<dbReference type="Proteomes" id="UP001274896">
    <property type="component" value="Unassembled WGS sequence"/>
</dbReference>
<name>A0AAE0QW69_9TELE</name>
<reference evidence="1" key="1">
    <citation type="submission" date="2023-06" db="EMBL/GenBank/DDBJ databases">
        <title>Male Hemibagrus guttatus genome.</title>
        <authorList>
            <person name="Bian C."/>
        </authorList>
    </citation>
    <scope>NUCLEOTIDE SEQUENCE</scope>
    <source>
        <strain evidence="1">Male_cb2023</strain>
        <tissue evidence="1">Muscle</tissue>
    </source>
</reference>
<keyword evidence="2" id="KW-1185">Reference proteome</keyword>
<proteinExistence type="predicted"/>
<gene>
    <name evidence="1" type="ORF">QTP70_002052</name>
</gene>